<comment type="function">
    <text evidence="7">Catalyzes the anti-1,4-elimination of the C-3 phosphate and the C-6 proR hydrogen from 5-enolpyruvylshikimate-3-phosphate (EPSP) to yield chorismate, which is the branch point compound that serves as the starting substrate for the three terminal pathways of aromatic amino acid biosynthesis. This reaction introduces a second double bond into the aromatic ring system.</text>
</comment>
<dbReference type="PANTHER" id="PTHR21085">
    <property type="entry name" value="CHORISMATE SYNTHASE"/>
    <property type="match status" value="1"/>
</dbReference>
<dbReference type="Gene3D" id="3.60.150.10">
    <property type="entry name" value="Chorismate synthase AroC"/>
    <property type="match status" value="2"/>
</dbReference>
<feature type="binding site" evidence="7">
    <location>
        <begin position="123"/>
        <end position="125"/>
    </location>
    <ligand>
        <name>FMN</name>
        <dbReference type="ChEBI" id="CHEBI:58210"/>
    </ligand>
</feature>
<evidence type="ECO:0000256" key="7">
    <source>
        <dbReference type="HAMAP-Rule" id="MF_00300"/>
    </source>
</evidence>
<dbReference type="Pfam" id="PF01264">
    <property type="entry name" value="Chorismate_synt"/>
    <property type="match status" value="1"/>
</dbReference>
<dbReference type="GO" id="GO:0008652">
    <property type="term" value="P:amino acid biosynthetic process"/>
    <property type="evidence" value="ECO:0007669"/>
    <property type="project" value="UniProtKB-KW"/>
</dbReference>
<organism evidence="8 9">
    <name type="scientific">Labilibaculum antarcticum</name>
    <dbReference type="NCBI Taxonomy" id="1717717"/>
    <lineage>
        <taxon>Bacteria</taxon>
        <taxon>Pseudomonadati</taxon>
        <taxon>Bacteroidota</taxon>
        <taxon>Bacteroidia</taxon>
        <taxon>Marinilabiliales</taxon>
        <taxon>Marinifilaceae</taxon>
        <taxon>Labilibaculum</taxon>
    </lineage>
</organism>
<comment type="similarity">
    <text evidence="2 7">Belongs to the chorismate synthase family.</text>
</comment>
<dbReference type="PIRSF" id="PIRSF001456">
    <property type="entry name" value="Chorismate_synth"/>
    <property type="match status" value="1"/>
</dbReference>
<reference evidence="9" key="2">
    <citation type="journal article" date="2020" name="Antonie Van Leeuwenhoek">
        <title>Labilibaculum antarcticum sp. nov., a novel facultative anaerobic, psychrotorelant bacterium isolated from marine sediment of Antarctica.</title>
        <authorList>
            <person name="Watanabe M."/>
            <person name="Kojima H."/>
            <person name="Fukui M."/>
        </authorList>
    </citation>
    <scope>NUCLEOTIDE SEQUENCE [LARGE SCALE GENOMIC DNA]</scope>
    <source>
        <strain evidence="9">SPP2</strain>
    </source>
</reference>
<dbReference type="AlphaFoldDB" id="A0A1Y1CND6"/>
<dbReference type="SUPFAM" id="SSF103263">
    <property type="entry name" value="Chorismate synthase, AroC"/>
    <property type="match status" value="1"/>
</dbReference>
<dbReference type="Proteomes" id="UP000218267">
    <property type="component" value="Chromosome"/>
</dbReference>
<accession>A0A1Y1CND6</accession>
<comment type="catalytic activity">
    <reaction evidence="7">
        <text>5-O-(1-carboxyvinyl)-3-phosphoshikimate = chorismate + phosphate</text>
        <dbReference type="Rhea" id="RHEA:21020"/>
        <dbReference type="ChEBI" id="CHEBI:29748"/>
        <dbReference type="ChEBI" id="CHEBI:43474"/>
        <dbReference type="ChEBI" id="CHEBI:57701"/>
        <dbReference type="EC" id="4.2.3.5"/>
    </reaction>
</comment>
<keyword evidence="6 7" id="KW-0456">Lyase</keyword>
<keyword evidence="7" id="KW-0274">FAD</keyword>
<feature type="binding site" evidence="7">
    <location>
        <position position="294"/>
    </location>
    <ligand>
        <name>FMN</name>
        <dbReference type="ChEBI" id="CHEBI:58210"/>
    </ligand>
</feature>
<dbReference type="GO" id="GO:0009073">
    <property type="term" value="P:aromatic amino acid family biosynthetic process"/>
    <property type="evidence" value="ECO:0007669"/>
    <property type="project" value="UniProtKB-KW"/>
</dbReference>
<name>A0A1Y1CND6_9BACT</name>
<dbReference type="InterPro" id="IPR020541">
    <property type="entry name" value="Chorismate_synthase_CS"/>
</dbReference>
<keyword evidence="7" id="KW-0521">NADP</keyword>
<comment type="pathway">
    <text evidence="1 7">Metabolic intermediate biosynthesis; chorismate biosynthesis; chorismate from D-erythrose 4-phosphate and phosphoenolpyruvate: step 7/7.</text>
</comment>
<dbReference type="HAMAP" id="MF_00300">
    <property type="entry name" value="Chorismate_synth"/>
    <property type="match status" value="1"/>
</dbReference>
<proteinExistence type="inferred from homology"/>
<feature type="binding site" evidence="7">
    <location>
        <position position="252"/>
    </location>
    <ligand>
        <name>FMN</name>
        <dbReference type="ChEBI" id="CHEBI:58210"/>
    </ligand>
</feature>
<dbReference type="InterPro" id="IPR035904">
    <property type="entry name" value="Chorismate_synth_AroC_sf"/>
</dbReference>
<dbReference type="GO" id="GO:0005829">
    <property type="term" value="C:cytosol"/>
    <property type="evidence" value="ECO:0007669"/>
    <property type="project" value="TreeGrafter"/>
</dbReference>
<evidence type="ECO:0000256" key="6">
    <source>
        <dbReference type="ARBA" id="ARBA00023239"/>
    </source>
</evidence>
<dbReference type="UniPathway" id="UPA00053">
    <property type="reaction ID" value="UER00090"/>
</dbReference>
<evidence type="ECO:0000256" key="5">
    <source>
        <dbReference type="ARBA" id="ARBA00023141"/>
    </source>
</evidence>
<sequence>MNNFGRIFRLSIFGESHGKGVGITIDGCPSGIDLCDEDLLADISRRKAGAKGTTPRIEADMPSILSGTFEGKTTGAPLIILFHNKNTKSKDYSNLLDSPRPGHADFVAQHKYGRHNDYTGGGHFSGRITLGIVAAGVVAKKILGDVKIDAKLTEVGGQSDFDAAVEDALLQHDSIGGIVECRANNLPIGYGEPFFDSVESMISHLIFAIPATKGIEFGSGFAAAKMKGSEHNDNFIDATGKTETNHAGGINGGITNGNELVFRVAIKPTSSIGINQKTMNFAKGEVEDLLIEGRHDACIALRVPVIIEAATAIALADLKLLDKARR</sequence>
<dbReference type="InterPro" id="IPR000453">
    <property type="entry name" value="Chorismate_synth"/>
</dbReference>
<keyword evidence="7" id="KW-0285">Flavoprotein</keyword>
<comment type="cofactor">
    <cofactor evidence="7">
        <name>FMNH2</name>
        <dbReference type="ChEBI" id="CHEBI:57618"/>
    </cofactor>
    <text evidence="7">Reduced FMN (FMNH(2)).</text>
</comment>
<gene>
    <name evidence="7" type="primary">aroC</name>
    <name evidence="8" type="ORF">ALGA_3635</name>
</gene>
<reference evidence="8 9" key="1">
    <citation type="journal article" date="2018" name="Mar. Genomics">
        <title>Complete genome sequence of Marinifilaceae bacterium strain SPP2, isolated from the Antarctic marine sediment.</title>
        <authorList>
            <person name="Watanabe M."/>
            <person name="Kojima H."/>
            <person name="Fukui M."/>
        </authorList>
    </citation>
    <scope>NUCLEOTIDE SEQUENCE [LARGE SCALE GENOMIC DNA]</scope>
    <source>
        <strain evidence="8 9">SPP2</strain>
    </source>
</reference>
<dbReference type="KEGG" id="mbas:ALGA_3635"/>
<evidence type="ECO:0000256" key="4">
    <source>
        <dbReference type="ARBA" id="ARBA00022605"/>
    </source>
</evidence>
<comment type="caution">
    <text evidence="7">Lacks conserved residue(s) required for the propagation of feature annotation.</text>
</comment>
<dbReference type="PANTHER" id="PTHR21085:SF0">
    <property type="entry name" value="CHORISMATE SYNTHASE"/>
    <property type="match status" value="1"/>
</dbReference>
<keyword evidence="7" id="KW-0288">FMN</keyword>
<evidence type="ECO:0000313" key="8">
    <source>
        <dbReference type="EMBL" id="BAX81927.1"/>
    </source>
</evidence>
<protein>
    <recommendedName>
        <fullName evidence="3 7">Chorismate synthase</fullName>
        <shortName evidence="7">CS</shortName>
        <ecNumber evidence="3 7">4.2.3.5</ecNumber>
    </recommendedName>
    <alternativeName>
        <fullName evidence="7">5-enolpyruvylshikimate-3-phosphate phospholyase</fullName>
    </alternativeName>
</protein>
<dbReference type="EC" id="4.2.3.5" evidence="3 7"/>
<dbReference type="CDD" id="cd07304">
    <property type="entry name" value="Chorismate_synthase"/>
    <property type="match status" value="1"/>
</dbReference>
<feature type="binding site" evidence="7">
    <location>
        <position position="46"/>
    </location>
    <ligand>
        <name>NADP(+)</name>
        <dbReference type="ChEBI" id="CHEBI:58349"/>
    </ligand>
</feature>
<dbReference type="RefSeq" id="WP_096433751.1">
    <property type="nucleotide sequence ID" value="NZ_AP018042.1"/>
</dbReference>
<evidence type="ECO:0000256" key="2">
    <source>
        <dbReference type="ARBA" id="ARBA00008014"/>
    </source>
</evidence>
<dbReference type="GO" id="GO:0010181">
    <property type="term" value="F:FMN binding"/>
    <property type="evidence" value="ECO:0007669"/>
    <property type="project" value="TreeGrafter"/>
</dbReference>
<dbReference type="PROSITE" id="PS00788">
    <property type="entry name" value="CHORISMATE_SYNTHASE_2"/>
    <property type="match status" value="1"/>
</dbReference>
<evidence type="ECO:0000313" key="9">
    <source>
        <dbReference type="Proteomes" id="UP000218267"/>
    </source>
</evidence>
<dbReference type="OrthoDB" id="9771806at2"/>
<dbReference type="EMBL" id="AP018042">
    <property type="protein sequence ID" value="BAX81927.1"/>
    <property type="molecule type" value="Genomic_DNA"/>
</dbReference>
<feature type="binding site" evidence="7">
    <location>
        <position position="51"/>
    </location>
    <ligand>
        <name>NADP(+)</name>
        <dbReference type="ChEBI" id="CHEBI:58349"/>
    </ligand>
</feature>
<evidence type="ECO:0000256" key="3">
    <source>
        <dbReference type="ARBA" id="ARBA00013036"/>
    </source>
</evidence>
<keyword evidence="4 7" id="KW-0028">Amino-acid biosynthesis</keyword>
<dbReference type="GO" id="GO:0009423">
    <property type="term" value="P:chorismate biosynthetic process"/>
    <property type="evidence" value="ECO:0007669"/>
    <property type="project" value="UniProtKB-UniRule"/>
</dbReference>
<feature type="binding site" evidence="7">
    <location>
        <begin position="267"/>
        <end position="271"/>
    </location>
    <ligand>
        <name>FMN</name>
        <dbReference type="ChEBI" id="CHEBI:58210"/>
    </ligand>
</feature>
<comment type="subunit">
    <text evidence="7">Homotetramer.</text>
</comment>
<dbReference type="PROSITE" id="PS00787">
    <property type="entry name" value="CHORISMATE_SYNTHASE_1"/>
    <property type="match status" value="1"/>
</dbReference>
<keyword evidence="5 7" id="KW-0057">Aromatic amino acid biosynthesis</keyword>
<evidence type="ECO:0000256" key="1">
    <source>
        <dbReference type="ARBA" id="ARBA00005044"/>
    </source>
</evidence>
<dbReference type="GO" id="GO:0004107">
    <property type="term" value="F:chorismate synthase activity"/>
    <property type="evidence" value="ECO:0007669"/>
    <property type="project" value="UniProtKB-UniRule"/>
</dbReference>
<keyword evidence="9" id="KW-1185">Reference proteome</keyword>